<evidence type="ECO:0000313" key="2">
    <source>
        <dbReference type="EMBL" id="CAI9270469.1"/>
    </source>
</evidence>
<organism evidence="2 3">
    <name type="scientific">Lactuca saligna</name>
    <name type="common">Willowleaf lettuce</name>
    <dbReference type="NCBI Taxonomy" id="75948"/>
    <lineage>
        <taxon>Eukaryota</taxon>
        <taxon>Viridiplantae</taxon>
        <taxon>Streptophyta</taxon>
        <taxon>Embryophyta</taxon>
        <taxon>Tracheophyta</taxon>
        <taxon>Spermatophyta</taxon>
        <taxon>Magnoliopsida</taxon>
        <taxon>eudicotyledons</taxon>
        <taxon>Gunneridae</taxon>
        <taxon>Pentapetalae</taxon>
        <taxon>asterids</taxon>
        <taxon>campanulids</taxon>
        <taxon>Asterales</taxon>
        <taxon>Asteraceae</taxon>
        <taxon>Cichorioideae</taxon>
        <taxon>Cichorieae</taxon>
        <taxon>Lactucinae</taxon>
        <taxon>Lactuca</taxon>
    </lineage>
</organism>
<name>A0AA35V4S1_LACSI</name>
<proteinExistence type="inferred from homology"/>
<dbReference type="AlphaFoldDB" id="A0AA35V4S1"/>
<dbReference type="InterPro" id="IPR050592">
    <property type="entry name" value="GDSL_lipolytic_enzyme"/>
</dbReference>
<dbReference type="Gene3D" id="3.40.50.1110">
    <property type="entry name" value="SGNH hydrolase"/>
    <property type="match status" value="1"/>
</dbReference>
<dbReference type="PANTHER" id="PTHR45642:SF82">
    <property type="entry name" value="GDSL-LIKE LIPASE_ACYLHYDROLASE SUPERFAMILY PROTEIN-RELATED"/>
    <property type="match status" value="1"/>
</dbReference>
<reference evidence="2" key="1">
    <citation type="submission" date="2023-04" db="EMBL/GenBank/DDBJ databases">
        <authorList>
            <person name="Vijverberg K."/>
            <person name="Xiong W."/>
            <person name="Schranz E."/>
        </authorList>
    </citation>
    <scope>NUCLEOTIDE SEQUENCE</scope>
</reference>
<accession>A0AA35V4S1</accession>
<dbReference type="InterPro" id="IPR036514">
    <property type="entry name" value="SGNH_hydro_sf"/>
</dbReference>
<dbReference type="GO" id="GO:0016788">
    <property type="term" value="F:hydrolase activity, acting on ester bonds"/>
    <property type="evidence" value="ECO:0007669"/>
    <property type="project" value="InterPro"/>
</dbReference>
<dbReference type="PANTHER" id="PTHR45642">
    <property type="entry name" value="GDSL ESTERASE/LIPASE EXL3"/>
    <property type="match status" value="1"/>
</dbReference>
<dbReference type="CDD" id="cd01837">
    <property type="entry name" value="SGNH_plant_lipase_like"/>
    <property type="match status" value="1"/>
</dbReference>
<evidence type="ECO:0000313" key="3">
    <source>
        <dbReference type="Proteomes" id="UP001177003"/>
    </source>
</evidence>
<dbReference type="Pfam" id="PF00657">
    <property type="entry name" value="Lipase_GDSL"/>
    <property type="match status" value="1"/>
</dbReference>
<dbReference type="Proteomes" id="UP001177003">
    <property type="component" value="Chromosome 2"/>
</dbReference>
<comment type="similarity">
    <text evidence="1">Belongs to the 'GDSL' lipolytic enzyme family.</text>
</comment>
<evidence type="ECO:0000256" key="1">
    <source>
        <dbReference type="ARBA" id="ARBA00008668"/>
    </source>
</evidence>
<dbReference type="InterPro" id="IPR035669">
    <property type="entry name" value="SGNH_plant_lipase-like"/>
</dbReference>
<keyword evidence="3" id="KW-1185">Reference proteome</keyword>
<evidence type="ECO:0008006" key="4">
    <source>
        <dbReference type="Google" id="ProtNLM"/>
    </source>
</evidence>
<gene>
    <name evidence="2" type="ORF">LSALG_LOCUS10778</name>
</gene>
<sequence length="447" mass="48929">MGQTSSSQGTINPPESVSALLAFGDSFLDTGNNNYIITPGKANYLPYGKDFMGGKPTGRFSNGKNIADFFAEGLGVKEYLPAYLDPSLQDNDLLTGVSFASGGSGYDPLTTNISSAIPMLDQLTLFKQYIGNLTRIVGEEAVINIMNISVSLVCASTNDLIISLPARSLQYDVDTYDRMLVNLTLNFIKELYNLGARKIAVFGAPPTGCLPAERTLFGGVLRMCVQKQNEAAVLYNSMLKEQLQILASSLPQSRIAFVDFYNPLINIINNPQQYGLQVTDRGCCGTGLLEPLTFIFHKTWSKIKTKSFAHLWITSNPINPTITPLIGLLSPINNVSLQLTTDEQHHIQSLCSPSTYPILHLQNRSPTTVLTNTIWLYHLQATCFTKTTTTMSLDLSRTPDLHLGHIQSLPSTFPRPLTSSSATSKANSVTVSFNYHCSHCRDLPLTA</sequence>
<dbReference type="EMBL" id="OX465078">
    <property type="protein sequence ID" value="CAI9270469.1"/>
    <property type="molecule type" value="Genomic_DNA"/>
</dbReference>
<dbReference type="InterPro" id="IPR001087">
    <property type="entry name" value="GDSL"/>
</dbReference>
<protein>
    <recommendedName>
        <fullName evidence="4">GDSL esterase/lipase</fullName>
    </recommendedName>
</protein>